<comment type="caution">
    <text evidence="3">The sequence shown here is derived from an EMBL/GenBank/DDBJ whole genome shotgun (WGS) entry which is preliminary data.</text>
</comment>
<feature type="region of interest" description="Disordered" evidence="1">
    <location>
        <begin position="332"/>
        <end position="359"/>
    </location>
</feature>
<sequence>MKSTASHVRAAVLAVAALLAPRADAQQQPQVPPAVAGLARAIAAELVMHCPLADADDAGAFESCRAALEEGGVLRKSLPDFVLWGREGAEPARALERGTFAQLAPEVWTRLYAPLFMFNGNHRVEWVAAENQFVIRLEAAFRNRLAPGQFPYPFWHDEATWSAYQHANGVLLWVQPQTGRVHVAQFTERAATPPLQPVSPVARRFEGQWSWTDAAGRMQPAVTLFDGQYRAGNPHRPAIDRTWRDLALQLREADCSRCHAPDNAERSRRLVLLSSPAHAAGEIERVIRVVREPTPRLKVHALSADDKQWLLQSAEAFRDTVRSARAWEAEAARRDQAREGQGAERAVSLRAETELRLRP</sequence>
<feature type="chain" id="PRO_5037402713" description="Cytochrome c domain-containing protein" evidence="2">
    <location>
        <begin position="26"/>
        <end position="359"/>
    </location>
</feature>
<dbReference type="AlphaFoldDB" id="A0A923MTP3"/>
<evidence type="ECO:0000256" key="1">
    <source>
        <dbReference type="SAM" id="MobiDB-lite"/>
    </source>
</evidence>
<dbReference type="Proteomes" id="UP000608513">
    <property type="component" value="Unassembled WGS sequence"/>
</dbReference>
<dbReference type="RefSeq" id="WP_187076356.1">
    <property type="nucleotide sequence ID" value="NZ_JACORT010000004.1"/>
</dbReference>
<gene>
    <name evidence="3" type="ORF">H8N03_11680</name>
</gene>
<protein>
    <recommendedName>
        <fullName evidence="5">Cytochrome c domain-containing protein</fullName>
    </recommendedName>
</protein>
<organism evidence="3 4">
    <name type="scientific">Ramlibacter cellulosilyticus</name>
    <dbReference type="NCBI Taxonomy" id="2764187"/>
    <lineage>
        <taxon>Bacteria</taxon>
        <taxon>Pseudomonadati</taxon>
        <taxon>Pseudomonadota</taxon>
        <taxon>Betaproteobacteria</taxon>
        <taxon>Burkholderiales</taxon>
        <taxon>Comamonadaceae</taxon>
        <taxon>Ramlibacter</taxon>
    </lineage>
</organism>
<keyword evidence="4" id="KW-1185">Reference proteome</keyword>
<reference evidence="3" key="1">
    <citation type="submission" date="2020-08" db="EMBL/GenBank/DDBJ databases">
        <title>Ramlibacter sp. USB13 16S ribosomal RNA gene genome sequencing and assembly.</title>
        <authorList>
            <person name="Kang M."/>
        </authorList>
    </citation>
    <scope>NUCLEOTIDE SEQUENCE</scope>
    <source>
        <strain evidence="3">USB13</strain>
    </source>
</reference>
<keyword evidence="2" id="KW-0732">Signal</keyword>
<name>A0A923MTP3_9BURK</name>
<accession>A0A923MTP3</accession>
<proteinExistence type="predicted"/>
<dbReference type="EMBL" id="JACORT010000004">
    <property type="protein sequence ID" value="MBC5783607.1"/>
    <property type="molecule type" value="Genomic_DNA"/>
</dbReference>
<evidence type="ECO:0000256" key="2">
    <source>
        <dbReference type="SAM" id="SignalP"/>
    </source>
</evidence>
<evidence type="ECO:0000313" key="4">
    <source>
        <dbReference type="Proteomes" id="UP000608513"/>
    </source>
</evidence>
<evidence type="ECO:0008006" key="5">
    <source>
        <dbReference type="Google" id="ProtNLM"/>
    </source>
</evidence>
<feature type="compositionally biased region" description="Basic and acidic residues" evidence="1">
    <location>
        <begin position="332"/>
        <end position="342"/>
    </location>
</feature>
<feature type="signal peptide" evidence="2">
    <location>
        <begin position="1"/>
        <end position="25"/>
    </location>
</feature>
<evidence type="ECO:0000313" key="3">
    <source>
        <dbReference type="EMBL" id="MBC5783607.1"/>
    </source>
</evidence>